<accession>W4UNE1</accession>
<gene>
    <name evidence="1" type="ORF">JCM10512_549</name>
</gene>
<sequence length="52" mass="5803">MVSQVDGVTLENIYVESTKGKNLLNVKSSKNLTVDGKTYKAIDAKRQTIKFK</sequence>
<protein>
    <submittedName>
        <fullName evidence="1">Polygalacturonase</fullName>
    </submittedName>
</protein>
<dbReference type="Proteomes" id="UP000019131">
    <property type="component" value="Unassembled WGS sequence"/>
</dbReference>
<organism evidence="1 2">
    <name type="scientific">Bacteroides reticulotermitis JCM 10512</name>
    <dbReference type="NCBI Taxonomy" id="1445607"/>
    <lineage>
        <taxon>Bacteria</taxon>
        <taxon>Pseudomonadati</taxon>
        <taxon>Bacteroidota</taxon>
        <taxon>Bacteroidia</taxon>
        <taxon>Bacteroidales</taxon>
        <taxon>Bacteroidaceae</taxon>
        <taxon>Bacteroides</taxon>
    </lineage>
</organism>
<dbReference type="EMBL" id="BAIV01000003">
    <property type="protein sequence ID" value="GAE82352.1"/>
    <property type="molecule type" value="Genomic_DNA"/>
</dbReference>
<keyword evidence="2" id="KW-1185">Reference proteome</keyword>
<reference evidence="1 2" key="1">
    <citation type="journal article" date="2014" name="Genome Announc.">
        <title>Draft Genome Sequence of Bacteroides reticulotermitis Strain JCM 10512T, Isolated from the Gut of a Termite.</title>
        <authorList>
            <person name="Yuki M."/>
            <person name="Oshima K."/>
            <person name="Suda W."/>
            <person name="Sakamoto M."/>
            <person name="Iida T."/>
            <person name="Hattori M."/>
            <person name="Ohkuma M."/>
        </authorList>
    </citation>
    <scope>NUCLEOTIDE SEQUENCE [LARGE SCALE GENOMIC DNA]</scope>
    <source>
        <strain evidence="1 2">JCM 10512</strain>
    </source>
</reference>
<evidence type="ECO:0000313" key="1">
    <source>
        <dbReference type="EMBL" id="GAE82352.1"/>
    </source>
</evidence>
<evidence type="ECO:0000313" key="2">
    <source>
        <dbReference type="Proteomes" id="UP000019131"/>
    </source>
</evidence>
<dbReference type="AlphaFoldDB" id="W4UNE1"/>
<name>W4UNE1_9BACE</name>
<proteinExistence type="predicted"/>
<comment type="caution">
    <text evidence="1">The sequence shown here is derived from an EMBL/GenBank/DDBJ whole genome shotgun (WGS) entry which is preliminary data.</text>
</comment>
<dbReference type="STRING" id="1445607.JCM10512_549"/>